<protein>
    <submittedName>
        <fullName evidence="1">Uncharacterized protein</fullName>
    </submittedName>
</protein>
<sequence length="24" mass="2656">MQVSGYKIFSLMHFRDAIAPSLSG</sequence>
<organism evidence="1">
    <name type="scientific">Anguilla anguilla</name>
    <name type="common">European freshwater eel</name>
    <name type="synonym">Muraena anguilla</name>
    <dbReference type="NCBI Taxonomy" id="7936"/>
    <lineage>
        <taxon>Eukaryota</taxon>
        <taxon>Metazoa</taxon>
        <taxon>Chordata</taxon>
        <taxon>Craniata</taxon>
        <taxon>Vertebrata</taxon>
        <taxon>Euteleostomi</taxon>
        <taxon>Actinopterygii</taxon>
        <taxon>Neopterygii</taxon>
        <taxon>Teleostei</taxon>
        <taxon>Anguilliformes</taxon>
        <taxon>Anguillidae</taxon>
        <taxon>Anguilla</taxon>
    </lineage>
</organism>
<accession>A0A0E9THV0</accession>
<reference evidence="1" key="1">
    <citation type="submission" date="2014-11" db="EMBL/GenBank/DDBJ databases">
        <authorList>
            <person name="Amaro Gonzalez C."/>
        </authorList>
    </citation>
    <scope>NUCLEOTIDE SEQUENCE</scope>
</reference>
<evidence type="ECO:0000313" key="1">
    <source>
        <dbReference type="EMBL" id="JAH53032.1"/>
    </source>
</evidence>
<dbReference type="EMBL" id="GBXM01055545">
    <property type="protein sequence ID" value="JAH53032.1"/>
    <property type="molecule type" value="Transcribed_RNA"/>
</dbReference>
<reference evidence="1" key="2">
    <citation type="journal article" date="2015" name="Fish Shellfish Immunol.">
        <title>Early steps in the European eel (Anguilla anguilla)-Vibrio vulnificus interaction in the gills: Role of the RtxA13 toxin.</title>
        <authorList>
            <person name="Callol A."/>
            <person name="Pajuelo D."/>
            <person name="Ebbesson L."/>
            <person name="Teles M."/>
            <person name="MacKenzie S."/>
            <person name="Amaro C."/>
        </authorList>
    </citation>
    <scope>NUCLEOTIDE SEQUENCE</scope>
</reference>
<name>A0A0E9THV0_ANGAN</name>
<proteinExistence type="predicted"/>
<dbReference type="AlphaFoldDB" id="A0A0E9THV0"/>